<keyword evidence="3" id="KW-1185">Reference proteome</keyword>
<organism evidence="2 3">
    <name type="scientific">Psylliodes chrysocephalus</name>
    <dbReference type="NCBI Taxonomy" id="3402493"/>
    <lineage>
        <taxon>Eukaryota</taxon>
        <taxon>Metazoa</taxon>
        <taxon>Ecdysozoa</taxon>
        <taxon>Arthropoda</taxon>
        <taxon>Hexapoda</taxon>
        <taxon>Insecta</taxon>
        <taxon>Pterygota</taxon>
        <taxon>Neoptera</taxon>
        <taxon>Endopterygota</taxon>
        <taxon>Coleoptera</taxon>
        <taxon>Polyphaga</taxon>
        <taxon>Cucujiformia</taxon>
        <taxon>Chrysomeloidea</taxon>
        <taxon>Chrysomelidae</taxon>
        <taxon>Galerucinae</taxon>
        <taxon>Alticini</taxon>
        <taxon>Psylliodes</taxon>
    </lineage>
</organism>
<dbReference type="GO" id="GO:0005634">
    <property type="term" value="C:nucleus"/>
    <property type="evidence" value="ECO:0007669"/>
    <property type="project" value="UniProtKB-SubCell"/>
</dbReference>
<accession>A0A9P0GG43</accession>
<dbReference type="EMBL" id="OV651816">
    <property type="protein sequence ID" value="CAH1109551.1"/>
    <property type="molecule type" value="Genomic_DNA"/>
</dbReference>
<dbReference type="Proteomes" id="UP001153636">
    <property type="component" value="Chromosome 4"/>
</dbReference>
<name>A0A9P0GG43_9CUCU</name>
<evidence type="ECO:0000313" key="3">
    <source>
        <dbReference type="Proteomes" id="UP001153636"/>
    </source>
</evidence>
<sequence>MPRAKTERKIGNHTDNDMRKALQIIHSSESIRKAAKELKIAATTIRRYYNKLIILKLSLVPKYDINKVFTNAQERDLKQYFIDCSLMFYGLTTDDCRQVAYQMAKINNIKMPKNWEDRSKAGIDWLKGFRKRHAELSLRKPELCSLARATAFNKANVKTFFDNLEKLIKRHPNEFSDGTRI</sequence>
<comment type="subcellular location">
    <subcellularLocation>
        <location evidence="1">Nucleus</location>
    </subcellularLocation>
</comment>
<dbReference type="AlphaFoldDB" id="A0A9P0GG43"/>
<protein>
    <recommendedName>
        <fullName evidence="4">HTH CENPB-type domain-containing protein</fullName>
    </recommendedName>
</protein>
<evidence type="ECO:0008006" key="4">
    <source>
        <dbReference type="Google" id="ProtNLM"/>
    </source>
</evidence>
<evidence type="ECO:0000256" key="1">
    <source>
        <dbReference type="ARBA" id="ARBA00004123"/>
    </source>
</evidence>
<evidence type="ECO:0000313" key="2">
    <source>
        <dbReference type="EMBL" id="CAH1109551.1"/>
    </source>
</evidence>
<gene>
    <name evidence="2" type="ORF">PSYICH_LOCUS10026</name>
</gene>
<proteinExistence type="predicted"/>
<dbReference type="SUPFAM" id="SSF46689">
    <property type="entry name" value="Homeodomain-like"/>
    <property type="match status" value="1"/>
</dbReference>
<reference evidence="2" key="1">
    <citation type="submission" date="2022-01" db="EMBL/GenBank/DDBJ databases">
        <authorList>
            <person name="King R."/>
        </authorList>
    </citation>
    <scope>NUCLEOTIDE SEQUENCE</scope>
</reference>
<dbReference type="InterPro" id="IPR009057">
    <property type="entry name" value="Homeodomain-like_sf"/>
</dbReference>
<dbReference type="OrthoDB" id="6765923at2759"/>